<feature type="region of interest" description="Disordered" evidence="1">
    <location>
        <begin position="726"/>
        <end position="756"/>
    </location>
</feature>
<feature type="compositionally biased region" description="Polar residues" evidence="1">
    <location>
        <begin position="575"/>
        <end position="586"/>
    </location>
</feature>
<sequence length="1646" mass="177602">MANNDNGVTVSSEISVGREGQGQVAVLSNVVDLTNEGAQIQNTTAPSTVASSRSTHEETEKGNTSSNNTTSSTNLATGSTGPTVDSSVPLHTKPTFIHLGSGSTVTQPKRFSAVNINKKFLEKTSNTLPTASSTSSLKTGLSTSRPNITPSTSHPRLITTKLTANPQSSSSPGPGWSRPSSVTPPAAPNSNSTTPNGTKNPAQTSSTTAANNLASVAPQLLLGGKVIQPQPRSAVHSTSIPKGNTLSGGNSNKPVWGNVKAGVSAARAISSDFPTAAEVAQGTSSRLGKSTEMKELEAASKQARLEEADTFRGVHLDPNAHHWDEMEEDDDNFLDGVIEFGDGRQYNVDTNHTHTPPSEELTPPTTSVLGVEREDRSVEISNEPVSKEERFVDDFDRSWPRTGLSSSSAATTSETFTRLPALTTQSEFSKVLFNERSNRLEPYSNTRPSQFKRVHQPDQSTTEPHVPRTSSAHTSGIQGVQVLQKLSGSDGYIHGRGYSASQASAEKRREAQHSPASPRPGSTNLPLSSSISSRTLDGEHRGRQQSVMGPPPVPSYATRDSKDASRQLPPHLSHPSLTDFASSSFDGNDRRASSRESRYSTHSGHPPTSSGPASARPSSQSPSLSHASAAAPATLSPIADPTMLHMTAAELEDVKKDLMHNAAARAKQRRQQEEEEREREKERARLKAIELEQRLAEKTRDSSGMHTQNDTAVQIIEEFITEAKEENMRSGTEKPIPPQSFRSVPSRDQPGYSRRGSFSRLAGAIPVASDVPSTTSVESWRKRPLHHTPPVTHSRNASFASQLPSALDHAQSLADDPDVELEIVDYSELGRFVGVEQPEDMKNSPIMESTEIPRRPVASDFFEEDTLTTSPGSTKLSDGKAWRMKDKAEEPGKQSSASSYDSPPTLSTAEVEAPILTHPFAREIKETTLEHPSTSLPYPTRYQRHAYKEATMSALDNAMSRVKEALDGIQAGEKEHILHAETDAFAKRTVALPGHSMSTKDLQVAQFSRPYALDPGPTENFLLTSTEPPRSPEPAWNQFQVRLPRILNVPSTPIERRQLHLFSKFDRDTRWQELLSFTPPVRGMNRKDLSLNEVLFRRDFISKFKGRPKYRVYLPKGLSSPFANNNGARPRTSLRTPAPGAFGKPTVADEASTWRKRSADASTASTLDTTSRSPPPVPSEVSIVGVSLETTKEETFKENVGAGSSRTRSQPKMPVGSGVAFYRDSQIVEVDSKSKPAVSFFANDAGMSHAVEEVETDCSTVSGVATVSSIGSKIPSIDMKRLSPSASPNQVKYNLPALVNSAKSDSKSSEDSPDRVPITPPSHHGPTWSRSSLSLPLKDSPVRAPDPEHLKAVWSQASNKSALHPVNSLEGIADDLTALPFTLLDVKSEDGETPPPTMSMAPSRMSLHDVTKAFQQVPTSSLNINSHRPTISPPSTSAPVARPPQGFNYSVPSPSAQNMRSAYPYHHSPLMSHSPAPVLFPHPMNGSPVPTRMPVNGHTPLFSPVWMPVPNAGGQPPGAMMRPSVSYPPPMYPSPAPQPLYGMPPNMQNSTSGPQQGGHVNRGRGNGSIISPVMPHAGSVSAMPMYTGSPVMMPAHPGRPPMRNENHHHPSIPQHHPSTAHHPPPPTQSYPTMAGAPSFGGVRPTW</sequence>
<evidence type="ECO:0000313" key="3">
    <source>
        <dbReference type="Proteomes" id="UP001049176"/>
    </source>
</evidence>
<feature type="compositionally biased region" description="Basic and acidic residues" evidence="1">
    <location>
        <begin position="587"/>
        <end position="599"/>
    </location>
</feature>
<comment type="caution">
    <text evidence="2">The sequence shown here is derived from an EMBL/GenBank/DDBJ whole genome shotgun (WGS) entry which is preliminary data.</text>
</comment>
<feature type="compositionally biased region" description="Low complexity" evidence="1">
    <location>
        <begin position="606"/>
        <end position="631"/>
    </location>
</feature>
<feature type="compositionally biased region" description="Polar residues" evidence="1">
    <location>
        <begin position="1"/>
        <end position="14"/>
    </location>
</feature>
<feature type="compositionally biased region" description="Basic and acidic residues" evidence="1">
    <location>
        <begin position="1304"/>
        <end position="1314"/>
    </location>
</feature>
<organism evidence="2 3">
    <name type="scientific">Marasmius oreades</name>
    <name type="common">fairy-ring Marasmius</name>
    <dbReference type="NCBI Taxonomy" id="181124"/>
    <lineage>
        <taxon>Eukaryota</taxon>
        <taxon>Fungi</taxon>
        <taxon>Dikarya</taxon>
        <taxon>Basidiomycota</taxon>
        <taxon>Agaricomycotina</taxon>
        <taxon>Agaricomycetes</taxon>
        <taxon>Agaricomycetidae</taxon>
        <taxon>Agaricales</taxon>
        <taxon>Marasmiineae</taxon>
        <taxon>Marasmiaceae</taxon>
        <taxon>Marasmius</taxon>
    </lineage>
</organism>
<feature type="compositionally biased region" description="Polar residues" evidence="1">
    <location>
        <begin position="1422"/>
        <end position="1438"/>
    </location>
</feature>
<protein>
    <submittedName>
        <fullName evidence="2">Uncharacterized protein</fullName>
    </submittedName>
</protein>
<feature type="region of interest" description="Disordered" evidence="1">
    <location>
        <begin position="1301"/>
        <end position="1344"/>
    </location>
</feature>
<feature type="compositionally biased region" description="Polar residues" evidence="1">
    <location>
        <begin position="235"/>
        <end position="253"/>
    </location>
</feature>
<feature type="region of interest" description="Disordered" evidence="1">
    <location>
        <begin position="662"/>
        <end position="681"/>
    </location>
</feature>
<feature type="compositionally biased region" description="Low complexity" evidence="1">
    <location>
        <begin position="130"/>
        <end position="144"/>
    </location>
</feature>
<feature type="region of interest" description="Disordered" evidence="1">
    <location>
        <begin position="126"/>
        <end position="206"/>
    </location>
</feature>
<feature type="compositionally biased region" description="Low complexity" evidence="1">
    <location>
        <begin position="63"/>
        <end position="74"/>
    </location>
</feature>
<evidence type="ECO:0000256" key="1">
    <source>
        <dbReference type="SAM" id="MobiDB-lite"/>
    </source>
</evidence>
<evidence type="ECO:0000313" key="2">
    <source>
        <dbReference type="EMBL" id="KAG7099488.1"/>
    </source>
</evidence>
<keyword evidence="3" id="KW-1185">Reference proteome</keyword>
<feature type="region of interest" description="Disordered" evidence="1">
    <location>
        <begin position="1123"/>
        <end position="1181"/>
    </location>
</feature>
<feature type="compositionally biased region" description="Polar residues" evidence="1">
    <location>
        <begin position="145"/>
        <end position="165"/>
    </location>
</feature>
<dbReference type="Proteomes" id="UP001049176">
    <property type="component" value="Chromosome 1"/>
</dbReference>
<dbReference type="OrthoDB" id="2504896at2759"/>
<dbReference type="GeneID" id="66070411"/>
<proteinExistence type="predicted"/>
<gene>
    <name evidence="2" type="ORF">E1B28_001335</name>
</gene>
<dbReference type="EMBL" id="CM032181">
    <property type="protein sequence ID" value="KAG7099488.1"/>
    <property type="molecule type" value="Genomic_DNA"/>
</dbReference>
<feature type="compositionally biased region" description="Polar residues" evidence="1">
    <location>
        <begin position="893"/>
        <end position="906"/>
    </location>
</feature>
<feature type="region of interest" description="Disordered" evidence="1">
    <location>
        <begin position="35"/>
        <end position="89"/>
    </location>
</feature>
<feature type="region of interest" description="Disordered" evidence="1">
    <location>
        <begin position="836"/>
        <end position="906"/>
    </location>
</feature>
<feature type="compositionally biased region" description="Polar residues" evidence="1">
    <location>
        <begin position="36"/>
        <end position="53"/>
    </location>
</feature>
<name>A0A9P7V376_9AGAR</name>
<feature type="region of interest" description="Disordered" evidence="1">
    <location>
        <begin position="1545"/>
        <end position="1567"/>
    </location>
</feature>
<feature type="compositionally biased region" description="Polar residues" evidence="1">
    <location>
        <begin position="188"/>
        <end position="206"/>
    </location>
</feature>
<feature type="region of interest" description="Disordered" evidence="1">
    <location>
        <begin position="230"/>
        <end position="254"/>
    </location>
</feature>
<feature type="compositionally biased region" description="Polar residues" evidence="1">
    <location>
        <begin position="457"/>
        <end position="478"/>
    </location>
</feature>
<dbReference type="KEGG" id="more:E1B28_001335"/>
<feature type="compositionally biased region" description="Low complexity" evidence="1">
    <location>
        <begin position="1160"/>
        <end position="1172"/>
    </location>
</feature>
<feature type="region of interest" description="Disordered" evidence="1">
    <location>
        <begin position="439"/>
        <end position="478"/>
    </location>
</feature>
<feature type="compositionally biased region" description="Basic and acidic residues" evidence="1">
    <location>
        <begin position="877"/>
        <end position="892"/>
    </location>
</feature>
<feature type="region of interest" description="Disordered" evidence="1">
    <location>
        <begin position="769"/>
        <end position="796"/>
    </location>
</feature>
<feature type="region of interest" description="Disordered" evidence="1">
    <location>
        <begin position="1"/>
        <end position="22"/>
    </location>
</feature>
<feature type="compositionally biased region" description="Polar residues" evidence="1">
    <location>
        <begin position="75"/>
        <end position="86"/>
    </location>
</feature>
<feature type="region of interest" description="Disordered" evidence="1">
    <location>
        <begin position="493"/>
        <end position="631"/>
    </location>
</feature>
<feature type="compositionally biased region" description="Low complexity" evidence="1">
    <location>
        <begin position="1611"/>
        <end position="1621"/>
    </location>
</feature>
<accession>A0A9P7V376</accession>
<feature type="compositionally biased region" description="Low complexity" evidence="1">
    <location>
        <begin position="166"/>
        <end position="181"/>
    </location>
</feature>
<feature type="region of interest" description="Disordered" evidence="1">
    <location>
        <begin position="1422"/>
        <end position="1443"/>
    </location>
</feature>
<feature type="region of interest" description="Disordered" evidence="1">
    <location>
        <begin position="1596"/>
        <end position="1646"/>
    </location>
</feature>
<feature type="compositionally biased region" description="Polar residues" evidence="1">
    <location>
        <begin position="867"/>
        <end position="876"/>
    </location>
</feature>
<reference evidence="2" key="1">
    <citation type="journal article" date="2021" name="Genome Biol. Evol.">
        <title>The assembled and annotated genome of the fairy-ring fungus Marasmius oreades.</title>
        <authorList>
            <person name="Hiltunen M."/>
            <person name="Ament-Velasquez S.L."/>
            <person name="Johannesson H."/>
        </authorList>
    </citation>
    <scope>NUCLEOTIDE SEQUENCE</scope>
    <source>
        <strain evidence="2">03SP1</strain>
    </source>
</reference>
<dbReference type="RefSeq" id="XP_043015958.1">
    <property type="nucleotide sequence ID" value="XM_043147253.1"/>
</dbReference>